<reference evidence="4" key="1">
    <citation type="submission" date="2020-01" db="EMBL/GenBank/DDBJ databases">
        <authorList>
            <person name="Zhou D."/>
        </authorList>
    </citation>
    <scope>NUCLEOTIDE SEQUENCE</scope>
    <source>
        <strain evidence="4">201330</strain>
        <plasmid evidence="4">p201330-IMP</plasmid>
    </source>
</reference>
<dbReference type="GeneID" id="97170778"/>
<keyword evidence="3" id="KW-0067">ATP-binding</keyword>
<dbReference type="Pfam" id="PF00437">
    <property type="entry name" value="T2SSE"/>
    <property type="match status" value="1"/>
</dbReference>
<keyword evidence="4" id="KW-0614">Plasmid</keyword>
<evidence type="ECO:0000256" key="3">
    <source>
        <dbReference type="ARBA" id="ARBA00022840"/>
    </source>
</evidence>
<dbReference type="InterPro" id="IPR001482">
    <property type="entry name" value="T2SS/T4SS_dom"/>
</dbReference>
<dbReference type="RefSeq" id="WP_009684379.1">
    <property type="nucleotide sequence ID" value="NZ_CAADOK010000151.1"/>
</dbReference>
<evidence type="ECO:0000313" key="4">
    <source>
        <dbReference type="EMBL" id="QIZ23198.1"/>
    </source>
</evidence>
<dbReference type="InterPro" id="IPR027417">
    <property type="entry name" value="P-loop_NTPase"/>
</dbReference>
<dbReference type="EMBL" id="MN961671">
    <property type="protein sequence ID" value="QIZ23198.1"/>
    <property type="molecule type" value="Genomic_DNA"/>
</dbReference>
<dbReference type="PANTHER" id="PTHR30258">
    <property type="entry name" value="TYPE II SECRETION SYSTEM PROTEIN GSPE-RELATED"/>
    <property type="match status" value="1"/>
</dbReference>
<dbReference type="PANTHER" id="PTHR30258:SF3">
    <property type="entry name" value="SLL1921 PROTEIN"/>
    <property type="match status" value="1"/>
</dbReference>
<evidence type="ECO:0000256" key="2">
    <source>
        <dbReference type="ARBA" id="ARBA00022741"/>
    </source>
</evidence>
<evidence type="ECO:0000256" key="1">
    <source>
        <dbReference type="ARBA" id="ARBA00006611"/>
    </source>
</evidence>
<dbReference type="Gene3D" id="3.30.450.90">
    <property type="match status" value="1"/>
</dbReference>
<proteinExistence type="inferred from homology"/>
<accession>A0A6H1Q896</accession>
<dbReference type="AlphaFoldDB" id="A0A6H1Q896"/>
<organism evidence="4">
    <name type="scientific">Pseudomonas aeruginosa</name>
    <dbReference type="NCBI Taxonomy" id="287"/>
    <lineage>
        <taxon>Bacteria</taxon>
        <taxon>Pseudomonadati</taxon>
        <taxon>Pseudomonadota</taxon>
        <taxon>Gammaproteobacteria</taxon>
        <taxon>Pseudomonadales</taxon>
        <taxon>Pseudomonadaceae</taxon>
        <taxon>Pseudomonas</taxon>
    </lineage>
</organism>
<geneLocation type="plasmid" evidence="4">
    <name>p201330-IMP</name>
</geneLocation>
<dbReference type="PROSITE" id="PS00662">
    <property type="entry name" value="T2SP_E"/>
    <property type="match status" value="1"/>
</dbReference>
<protein>
    <submittedName>
        <fullName evidence="4">Pilus assembly pathway ATPase PilB</fullName>
    </submittedName>
</protein>
<comment type="similarity">
    <text evidence="1">Belongs to the GSP E family.</text>
</comment>
<keyword evidence="2" id="KW-0547">Nucleotide-binding</keyword>
<dbReference type="GO" id="GO:0005886">
    <property type="term" value="C:plasma membrane"/>
    <property type="evidence" value="ECO:0007669"/>
    <property type="project" value="TreeGrafter"/>
</dbReference>
<gene>
    <name evidence="4" type="primary">pilB</name>
</gene>
<dbReference type="GO" id="GO:0005524">
    <property type="term" value="F:ATP binding"/>
    <property type="evidence" value="ECO:0007669"/>
    <property type="project" value="UniProtKB-KW"/>
</dbReference>
<dbReference type="Gene3D" id="3.40.50.300">
    <property type="entry name" value="P-loop containing nucleotide triphosphate hydrolases"/>
    <property type="match status" value="1"/>
</dbReference>
<dbReference type="GO" id="GO:0016887">
    <property type="term" value="F:ATP hydrolysis activity"/>
    <property type="evidence" value="ECO:0007669"/>
    <property type="project" value="TreeGrafter"/>
</dbReference>
<sequence>MGVPALATIETPREVLTAPGGKYSIDEKLRDLLCLTDDLVLHVSASHLGDPYVLGFMERLGRSKVRYTLQKHPLPEIRELYANAAAVRPAIAVAKPVGLIEETTPRQVQVQRLVKDAMTCGASDIHLTIDKTRHTALVEYRVNGDLVVKDQIRAEDGQAIASTIYQSMCDVADPTYNDLQPQDARLKQSFVKAWGLYGARIATRPTDKGTLMVMRLLRSSAGGSLEELGYLLEQIQLITRMIQRRKGIIIFSGPTGSGKSTTLQRVLSDLLELFEYKIRLLTIENPPEYEIGKGRAIQTPILCDSDDAEAVSQEWARSISNTLRLDPDVLMVGEIRDLATAKAAFTAAMTGHQLWTTLHANDLVAIVERLKDLGIEISLLTDPMLMTGLINQELVKTLCNSCKLPFVQAKAQLPSDLIERVERFCTPSTVYVCGPGCSDCNGTGVRGRTVVSEVMMPNKGFMKAFREKGKADARAYWVDHMGGITKNAHLIRLMNMGCVDPLHGERDICTLDEDEITLRD</sequence>
<name>A0A6H1Q896_PSEAI</name>
<dbReference type="SUPFAM" id="SSF52540">
    <property type="entry name" value="P-loop containing nucleoside triphosphate hydrolases"/>
    <property type="match status" value="1"/>
</dbReference>